<keyword evidence="3" id="KW-1185">Reference proteome</keyword>
<evidence type="ECO:0000256" key="1">
    <source>
        <dbReference type="SAM" id="MobiDB-lite"/>
    </source>
</evidence>
<sequence>MGSPCFRAHGVSDSHGLKTPRNFKTPAFLARSLCRLCLSGRRHRSSNGAKVMKPFQDTTTVNLRERTLGAESVRELGVQTVQYTGVYHRDERKRGITVAVRCTLRGTTHSNARSPTLQNAARRNTDTQ</sequence>
<feature type="compositionally biased region" description="Polar residues" evidence="1">
    <location>
        <begin position="107"/>
        <end position="122"/>
    </location>
</feature>
<organism evidence="2 3">
    <name type="scientific">Eumeta variegata</name>
    <name type="common">Bagworm moth</name>
    <name type="synonym">Eumeta japonica</name>
    <dbReference type="NCBI Taxonomy" id="151549"/>
    <lineage>
        <taxon>Eukaryota</taxon>
        <taxon>Metazoa</taxon>
        <taxon>Ecdysozoa</taxon>
        <taxon>Arthropoda</taxon>
        <taxon>Hexapoda</taxon>
        <taxon>Insecta</taxon>
        <taxon>Pterygota</taxon>
        <taxon>Neoptera</taxon>
        <taxon>Endopterygota</taxon>
        <taxon>Lepidoptera</taxon>
        <taxon>Glossata</taxon>
        <taxon>Ditrysia</taxon>
        <taxon>Tineoidea</taxon>
        <taxon>Psychidae</taxon>
        <taxon>Oiketicinae</taxon>
        <taxon>Eumeta</taxon>
    </lineage>
</organism>
<feature type="region of interest" description="Disordered" evidence="1">
    <location>
        <begin position="107"/>
        <end position="128"/>
    </location>
</feature>
<reference evidence="2 3" key="1">
    <citation type="journal article" date="2019" name="Commun. Biol.">
        <title>The bagworm genome reveals a unique fibroin gene that provides high tensile strength.</title>
        <authorList>
            <person name="Kono N."/>
            <person name="Nakamura H."/>
            <person name="Ohtoshi R."/>
            <person name="Tomita M."/>
            <person name="Numata K."/>
            <person name="Arakawa K."/>
        </authorList>
    </citation>
    <scope>NUCLEOTIDE SEQUENCE [LARGE SCALE GENOMIC DNA]</scope>
</reference>
<dbReference type="AlphaFoldDB" id="A0A4C1ZKL6"/>
<evidence type="ECO:0000313" key="2">
    <source>
        <dbReference type="EMBL" id="GBP87842.1"/>
    </source>
</evidence>
<gene>
    <name evidence="2" type="ORF">EVAR_68746_1</name>
</gene>
<dbReference type="EMBL" id="BGZK01001889">
    <property type="protein sequence ID" value="GBP87842.1"/>
    <property type="molecule type" value="Genomic_DNA"/>
</dbReference>
<protein>
    <submittedName>
        <fullName evidence="2">Uncharacterized protein</fullName>
    </submittedName>
</protein>
<name>A0A4C1ZKL6_EUMVA</name>
<accession>A0A4C1ZKL6</accession>
<feature type="region of interest" description="Disordered" evidence="1">
    <location>
        <begin position="1"/>
        <end position="20"/>
    </location>
</feature>
<dbReference type="Proteomes" id="UP000299102">
    <property type="component" value="Unassembled WGS sequence"/>
</dbReference>
<evidence type="ECO:0000313" key="3">
    <source>
        <dbReference type="Proteomes" id="UP000299102"/>
    </source>
</evidence>
<proteinExistence type="predicted"/>
<comment type="caution">
    <text evidence="2">The sequence shown here is derived from an EMBL/GenBank/DDBJ whole genome shotgun (WGS) entry which is preliminary data.</text>
</comment>